<protein>
    <submittedName>
        <fullName evidence="1">Uncharacterized protein</fullName>
    </submittedName>
</protein>
<dbReference type="EMBL" id="BARS01015228">
    <property type="protein sequence ID" value="GAF88207.1"/>
    <property type="molecule type" value="Genomic_DNA"/>
</dbReference>
<evidence type="ECO:0000313" key="1">
    <source>
        <dbReference type="EMBL" id="GAF88207.1"/>
    </source>
</evidence>
<sequence>MSTSANIRFEDWEAEQMKDPELRAALEELEPAYRLDRLRIMRGMADWWVTCDQCDSRYPLSPYGVPASEGIPLHRNRDRTYMCRRCGSSIKLANIWQPPKISFGDRCRGLASRIFARLSK</sequence>
<accession>X0TJ71</accession>
<reference evidence="1" key="1">
    <citation type="journal article" date="2014" name="Front. Microbiol.">
        <title>High frequency of phylogenetically diverse reductive dehalogenase-homologous genes in deep subseafloor sedimentary metagenomes.</title>
        <authorList>
            <person name="Kawai M."/>
            <person name="Futagami T."/>
            <person name="Toyoda A."/>
            <person name="Takaki Y."/>
            <person name="Nishi S."/>
            <person name="Hori S."/>
            <person name="Arai W."/>
            <person name="Tsubouchi T."/>
            <person name="Morono Y."/>
            <person name="Uchiyama I."/>
            <person name="Ito T."/>
            <person name="Fujiyama A."/>
            <person name="Inagaki F."/>
            <person name="Takami H."/>
        </authorList>
    </citation>
    <scope>NUCLEOTIDE SEQUENCE</scope>
    <source>
        <strain evidence="1">Expedition CK06-06</strain>
    </source>
</reference>
<name>X0TJ71_9ZZZZ</name>
<gene>
    <name evidence="1" type="ORF">S01H1_25252</name>
</gene>
<organism evidence="1">
    <name type="scientific">marine sediment metagenome</name>
    <dbReference type="NCBI Taxonomy" id="412755"/>
    <lineage>
        <taxon>unclassified sequences</taxon>
        <taxon>metagenomes</taxon>
        <taxon>ecological metagenomes</taxon>
    </lineage>
</organism>
<dbReference type="AlphaFoldDB" id="X0TJ71"/>
<comment type="caution">
    <text evidence="1">The sequence shown here is derived from an EMBL/GenBank/DDBJ whole genome shotgun (WGS) entry which is preliminary data.</text>
</comment>
<proteinExistence type="predicted"/>